<protein>
    <submittedName>
        <fullName evidence="1">Uncharacterized protein</fullName>
    </submittedName>
</protein>
<name>A0A563W106_9CYAN</name>
<dbReference type="RefSeq" id="WP_281291138.1">
    <property type="nucleotide sequence ID" value="NZ_LR213818.1"/>
</dbReference>
<dbReference type="AlphaFoldDB" id="A0A563W106"/>
<dbReference type="Proteomes" id="UP000320055">
    <property type="component" value="Unassembled WGS sequence"/>
</dbReference>
<accession>A0A563W106</accession>
<gene>
    <name evidence="1" type="ORF">H1P_590017</name>
</gene>
<proteinExistence type="predicted"/>
<organism evidence="1 2">
    <name type="scientific">Hyella patelloides LEGE 07179</name>
    <dbReference type="NCBI Taxonomy" id="945734"/>
    <lineage>
        <taxon>Bacteria</taxon>
        <taxon>Bacillati</taxon>
        <taxon>Cyanobacteriota</taxon>
        <taxon>Cyanophyceae</taxon>
        <taxon>Pleurocapsales</taxon>
        <taxon>Hyellaceae</taxon>
        <taxon>Hyella</taxon>
    </lineage>
</organism>
<sequence>MHEVEELNKAYSYKPKAYRWIKLARQHGNPIRPVKRDNIRAG</sequence>
<dbReference type="EMBL" id="CAACVJ010000545">
    <property type="protein sequence ID" value="VEP17325.1"/>
    <property type="molecule type" value="Genomic_DNA"/>
</dbReference>
<evidence type="ECO:0000313" key="1">
    <source>
        <dbReference type="EMBL" id="VEP17325.1"/>
    </source>
</evidence>
<reference evidence="1 2" key="1">
    <citation type="submission" date="2019-01" db="EMBL/GenBank/DDBJ databases">
        <authorList>
            <person name="Brito A."/>
        </authorList>
    </citation>
    <scope>NUCLEOTIDE SEQUENCE [LARGE SCALE GENOMIC DNA]</scope>
    <source>
        <strain evidence="1">1</strain>
    </source>
</reference>
<evidence type="ECO:0000313" key="2">
    <source>
        <dbReference type="Proteomes" id="UP000320055"/>
    </source>
</evidence>
<keyword evidence="2" id="KW-1185">Reference proteome</keyword>